<comment type="function">
    <text evidence="8">Involved in the biosynthesis of the chorismate, which leads to the biosynthesis of aromatic amino acids. Catalyzes the reversible NADPH linked reduction of 3-dehydroshikimate (DHSA) to yield shikimate (SA).</text>
</comment>
<dbReference type="CDD" id="cd01065">
    <property type="entry name" value="NAD_bind_Shikimate_DH"/>
    <property type="match status" value="1"/>
</dbReference>
<feature type="binding site" evidence="8">
    <location>
        <begin position="127"/>
        <end position="131"/>
    </location>
    <ligand>
        <name>NADP(+)</name>
        <dbReference type="ChEBI" id="CHEBI:58349"/>
    </ligand>
</feature>
<protein>
    <recommendedName>
        <fullName evidence="2 8">Shikimate dehydrogenase (NADP(+))</fullName>
        <shortName evidence="8">SDH</shortName>
        <ecNumber evidence="2 8">1.1.1.25</ecNumber>
    </recommendedName>
</protein>
<evidence type="ECO:0000259" key="11">
    <source>
        <dbReference type="Pfam" id="PF18317"/>
    </source>
</evidence>
<feature type="active site" description="Proton acceptor" evidence="8">
    <location>
        <position position="66"/>
    </location>
</feature>
<dbReference type="SUPFAM" id="SSF51735">
    <property type="entry name" value="NAD(P)-binding Rossmann-fold domains"/>
    <property type="match status" value="1"/>
</dbReference>
<dbReference type="GO" id="GO:0050661">
    <property type="term" value="F:NADP binding"/>
    <property type="evidence" value="ECO:0007669"/>
    <property type="project" value="InterPro"/>
</dbReference>
<feature type="binding site" evidence="8">
    <location>
        <position position="249"/>
    </location>
    <ligand>
        <name>shikimate</name>
        <dbReference type="ChEBI" id="CHEBI:36208"/>
    </ligand>
</feature>
<evidence type="ECO:0000313" key="12">
    <source>
        <dbReference type="EMBL" id="SDY50513.1"/>
    </source>
</evidence>
<feature type="binding site" evidence="8">
    <location>
        <position position="219"/>
    </location>
    <ligand>
        <name>NADP(+)</name>
        <dbReference type="ChEBI" id="CHEBI:58349"/>
    </ligand>
</feature>
<evidence type="ECO:0000259" key="9">
    <source>
        <dbReference type="Pfam" id="PF01488"/>
    </source>
</evidence>
<feature type="binding site" evidence="8">
    <location>
        <position position="78"/>
    </location>
    <ligand>
        <name>NADP(+)</name>
        <dbReference type="ChEBI" id="CHEBI:58349"/>
    </ligand>
</feature>
<dbReference type="SUPFAM" id="SSF53223">
    <property type="entry name" value="Aminoacid dehydrogenase-like, N-terminal domain"/>
    <property type="match status" value="1"/>
</dbReference>
<dbReference type="NCBIfam" id="NF001319">
    <property type="entry name" value="PRK00258.3-3"/>
    <property type="match status" value="1"/>
</dbReference>
<feature type="domain" description="Shikimate dehydrogenase substrate binding N-terminal" evidence="10">
    <location>
        <begin position="7"/>
        <end position="89"/>
    </location>
</feature>
<feature type="binding site" evidence="8">
    <location>
        <position position="87"/>
    </location>
    <ligand>
        <name>shikimate</name>
        <dbReference type="ChEBI" id="CHEBI:36208"/>
    </ligand>
</feature>
<sequence>MTEIMGVFGYPIKHSMSPEMHTAAFKQLGLDMAYHAFEVHPEFLEKAINGIRGLGLKGVNVTIPHKVAVLQYLDMVDDLALEIGAVNTIVNMNGQLTGYNTDGEGYLQSLLPFIKSDIKQMHVLIIGAGGAARAVAITLAKYGVRKITIANRTAAKATELALQCSKFCQSKDVSMEEAEKHLSDYDLLINTTSIGMTPHISQVPLSLDELRSETYVSDLIYTPLKTQWLSIAEKKGAPVLNGLGMFVQQGALAFERWTGKKAPAEVMKQAVLRRLNEG</sequence>
<dbReference type="GO" id="GO:0019632">
    <property type="term" value="P:shikimate metabolic process"/>
    <property type="evidence" value="ECO:0007669"/>
    <property type="project" value="InterPro"/>
</dbReference>
<keyword evidence="6 8" id="KW-0057">Aromatic amino acid biosynthesis</keyword>
<keyword evidence="13" id="KW-1185">Reference proteome</keyword>
<keyword evidence="3 8" id="KW-0028">Amino-acid biosynthesis</keyword>
<feature type="domain" description="Quinate/shikimate 5-dehydrogenase/glutamyl-tRNA reductase" evidence="9">
    <location>
        <begin position="116"/>
        <end position="193"/>
    </location>
</feature>
<dbReference type="Pfam" id="PF18317">
    <property type="entry name" value="SDH_C"/>
    <property type="match status" value="1"/>
</dbReference>
<dbReference type="PANTHER" id="PTHR21089:SF1">
    <property type="entry name" value="BIFUNCTIONAL 3-DEHYDROQUINATE DEHYDRATASE_SHIKIMATE DEHYDROGENASE, CHLOROPLASTIC"/>
    <property type="match status" value="1"/>
</dbReference>
<dbReference type="AlphaFoldDB" id="A0A1H3KEG8"/>
<feature type="binding site" evidence="8">
    <location>
        <begin position="151"/>
        <end position="156"/>
    </location>
    <ligand>
        <name>NADP(+)</name>
        <dbReference type="ChEBI" id="CHEBI:58349"/>
    </ligand>
</feature>
<feature type="binding site" evidence="8">
    <location>
        <position position="221"/>
    </location>
    <ligand>
        <name>shikimate</name>
        <dbReference type="ChEBI" id="CHEBI:36208"/>
    </ligand>
</feature>
<feature type="domain" description="SDH C-terminal" evidence="11">
    <location>
        <begin position="242"/>
        <end position="272"/>
    </location>
</feature>
<name>A0A1H3KEG8_9BACI</name>
<keyword evidence="5 8" id="KW-0560">Oxidoreductase</keyword>
<dbReference type="FunFam" id="3.40.50.10860:FF:000004">
    <property type="entry name" value="Quinate/shikimate dehydrogenase"/>
    <property type="match status" value="1"/>
</dbReference>
<dbReference type="PANTHER" id="PTHR21089">
    <property type="entry name" value="SHIKIMATE DEHYDROGENASE"/>
    <property type="match status" value="1"/>
</dbReference>
<evidence type="ECO:0000256" key="3">
    <source>
        <dbReference type="ARBA" id="ARBA00022605"/>
    </source>
</evidence>
<feature type="binding site" evidence="8">
    <location>
        <position position="242"/>
    </location>
    <ligand>
        <name>NADP(+)</name>
        <dbReference type="ChEBI" id="CHEBI:58349"/>
    </ligand>
</feature>
<dbReference type="InterPro" id="IPR041121">
    <property type="entry name" value="SDH_C"/>
</dbReference>
<dbReference type="InterPro" id="IPR006151">
    <property type="entry name" value="Shikm_DH/Glu-tRNA_Rdtase"/>
</dbReference>
<reference evidence="13" key="1">
    <citation type="submission" date="2016-10" db="EMBL/GenBank/DDBJ databases">
        <authorList>
            <person name="Varghese N."/>
            <person name="Submissions S."/>
        </authorList>
    </citation>
    <scope>NUCLEOTIDE SEQUENCE [LARGE SCALE GENOMIC DNA]</scope>
    <source>
        <strain evidence="13">SP</strain>
    </source>
</reference>
<dbReference type="Gene3D" id="3.40.50.720">
    <property type="entry name" value="NAD(P)-binding Rossmann-like Domain"/>
    <property type="match status" value="1"/>
</dbReference>
<dbReference type="OrthoDB" id="9792692at2"/>
<evidence type="ECO:0000256" key="2">
    <source>
        <dbReference type="ARBA" id="ARBA00012962"/>
    </source>
</evidence>
<dbReference type="InterPro" id="IPR036291">
    <property type="entry name" value="NAD(P)-bd_dom_sf"/>
</dbReference>
<dbReference type="GO" id="GO:0004764">
    <property type="term" value="F:shikimate 3-dehydrogenase (NADP+) activity"/>
    <property type="evidence" value="ECO:0007669"/>
    <property type="project" value="UniProtKB-UniRule"/>
</dbReference>
<feature type="binding site" evidence="8">
    <location>
        <position position="102"/>
    </location>
    <ligand>
        <name>shikimate</name>
        <dbReference type="ChEBI" id="CHEBI:36208"/>
    </ligand>
</feature>
<comment type="subunit">
    <text evidence="8">Homodimer.</text>
</comment>
<proteinExistence type="inferred from homology"/>
<dbReference type="InterPro" id="IPR011342">
    <property type="entry name" value="Shikimate_DH"/>
</dbReference>
<feature type="binding site" evidence="8">
    <location>
        <position position="62"/>
    </location>
    <ligand>
        <name>shikimate</name>
        <dbReference type="ChEBI" id="CHEBI:36208"/>
    </ligand>
</feature>
<gene>
    <name evidence="8" type="primary">aroE</name>
    <name evidence="12" type="ORF">SAMN05421736_102128</name>
</gene>
<organism evidence="12 13">
    <name type="scientific">Evansella caseinilytica</name>
    <dbReference type="NCBI Taxonomy" id="1503961"/>
    <lineage>
        <taxon>Bacteria</taxon>
        <taxon>Bacillati</taxon>
        <taxon>Bacillota</taxon>
        <taxon>Bacilli</taxon>
        <taxon>Bacillales</taxon>
        <taxon>Bacillaceae</taxon>
        <taxon>Evansella</taxon>
    </lineage>
</organism>
<accession>A0A1H3KEG8</accession>
<dbReference type="STRING" id="1503961.SAMN05421736_102128"/>
<evidence type="ECO:0000256" key="6">
    <source>
        <dbReference type="ARBA" id="ARBA00023141"/>
    </source>
</evidence>
<dbReference type="Gene3D" id="3.40.50.10860">
    <property type="entry name" value="Leucine Dehydrogenase, chain A, domain 1"/>
    <property type="match status" value="1"/>
</dbReference>
<dbReference type="GO" id="GO:0008652">
    <property type="term" value="P:amino acid biosynthetic process"/>
    <property type="evidence" value="ECO:0007669"/>
    <property type="project" value="UniProtKB-KW"/>
</dbReference>
<comment type="catalytic activity">
    <reaction evidence="7 8">
        <text>shikimate + NADP(+) = 3-dehydroshikimate + NADPH + H(+)</text>
        <dbReference type="Rhea" id="RHEA:17737"/>
        <dbReference type="ChEBI" id="CHEBI:15378"/>
        <dbReference type="ChEBI" id="CHEBI:16630"/>
        <dbReference type="ChEBI" id="CHEBI:36208"/>
        <dbReference type="ChEBI" id="CHEBI:57783"/>
        <dbReference type="ChEBI" id="CHEBI:58349"/>
        <dbReference type="EC" id="1.1.1.25"/>
    </reaction>
</comment>
<evidence type="ECO:0000256" key="8">
    <source>
        <dbReference type="HAMAP-Rule" id="MF_00222"/>
    </source>
</evidence>
<dbReference type="InterPro" id="IPR013708">
    <property type="entry name" value="Shikimate_DH-bd_N"/>
</dbReference>
<dbReference type="NCBIfam" id="NF001314">
    <property type="entry name" value="PRK00258.2-2"/>
    <property type="match status" value="1"/>
</dbReference>
<evidence type="ECO:0000259" key="10">
    <source>
        <dbReference type="Pfam" id="PF08501"/>
    </source>
</evidence>
<dbReference type="GO" id="GO:0009073">
    <property type="term" value="P:aromatic amino acid family biosynthetic process"/>
    <property type="evidence" value="ECO:0007669"/>
    <property type="project" value="UniProtKB-KW"/>
</dbReference>
<evidence type="ECO:0000313" key="13">
    <source>
        <dbReference type="Proteomes" id="UP000198935"/>
    </source>
</evidence>
<dbReference type="Pfam" id="PF01488">
    <property type="entry name" value="Shikimate_DH"/>
    <property type="match status" value="1"/>
</dbReference>
<dbReference type="EC" id="1.1.1.25" evidence="2 8"/>
<evidence type="ECO:0000256" key="7">
    <source>
        <dbReference type="ARBA" id="ARBA00049442"/>
    </source>
</evidence>
<feature type="binding site" evidence="8">
    <location>
        <begin position="15"/>
        <end position="17"/>
    </location>
    <ligand>
        <name>shikimate</name>
        <dbReference type="ChEBI" id="CHEBI:36208"/>
    </ligand>
</feature>
<dbReference type="HAMAP" id="MF_00222">
    <property type="entry name" value="Shikimate_DH_AroE"/>
    <property type="match status" value="1"/>
</dbReference>
<dbReference type="Proteomes" id="UP000198935">
    <property type="component" value="Unassembled WGS sequence"/>
</dbReference>
<dbReference type="Pfam" id="PF08501">
    <property type="entry name" value="Shikimate_dh_N"/>
    <property type="match status" value="1"/>
</dbReference>
<dbReference type="NCBIfam" id="TIGR00507">
    <property type="entry name" value="aroE"/>
    <property type="match status" value="1"/>
</dbReference>
<dbReference type="GO" id="GO:0009423">
    <property type="term" value="P:chorismate biosynthetic process"/>
    <property type="evidence" value="ECO:0007669"/>
    <property type="project" value="UniProtKB-UniRule"/>
</dbReference>
<evidence type="ECO:0000256" key="1">
    <source>
        <dbReference type="ARBA" id="ARBA00004871"/>
    </source>
</evidence>
<dbReference type="InterPro" id="IPR046346">
    <property type="entry name" value="Aminoacid_DH-like_N_sf"/>
</dbReference>
<dbReference type="GO" id="GO:0005829">
    <property type="term" value="C:cytosol"/>
    <property type="evidence" value="ECO:0007669"/>
    <property type="project" value="TreeGrafter"/>
</dbReference>
<dbReference type="InterPro" id="IPR022893">
    <property type="entry name" value="Shikimate_DH_fam"/>
</dbReference>
<evidence type="ECO:0000256" key="4">
    <source>
        <dbReference type="ARBA" id="ARBA00022857"/>
    </source>
</evidence>
<keyword evidence="4 8" id="KW-0521">NADP</keyword>
<comment type="pathway">
    <text evidence="1 8">Metabolic intermediate biosynthesis; chorismate biosynthesis; chorismate from D-erythrose 4-phosphate and phosphoenolpyruvate: step 4/7.</text>
</comment>
<dbReference type="UniPathway" id="UPA00053">
    <property type="reaction ID" value="UER00087"/>
</dbReference>
<dbReference type="EMBL" id="FNPI01000002">
    <property type="protein sequence ID" value="SDY50513.1"/>
    <property type="molecule type" value="Genomic_DNA"/>
</dbReference>
<evidence type="ECO:0000256" key="5">
    <source>
        <dbReference type="ARBA" id="ARBA00023002"/>
    </source>
</evidence>
<comment type="similarity">
    <text evidence="8">Belongs to the shikimate dehydrogenase family.</text>
</comment>